<dbReference type="Proteomes" id="UP000014523">
    <property type="component" value="Unassembled WGS sequence"/>
</dbReference>
<reference evidence="1 2" key="1">
    <citation type="submission" date="2013-06" db="EMBL/GenBank/DDBJ databases">
        <title>The Genome Sequence of Acinetobacter gyllenbergii CIP 110306.</title>
        <authorList>
            <consortium name="The Broad Institute Genome Sequencing Platform"/>
            <consortium name="The Broad Institute Genome Sequencing Center for Infectious Disease"/>
            <person name="Cerqueira G."/>
            <person name="Feldgarden M."/>
            <person name="Courvalin P."/>
            <person name="Perichon B."/>
            <person name="Grillot-Courvalin C."/>
            <person name="Clermont D."/>
            <person name="Rocha E."/>
            <person name="Yoon E.-J."/>
            <person name="Nemec A."/>
            <person name="Young S.K."/>
            <person name="Zeng Q."/>
            <person name="Gargeya S."/>
            <person name="Fitzgerald M."/>
            <person name="Abouelleil A."/>
            <person name="Alvarado L."/>
            <person name="Berlin A.M."/>
            <person name="Chapman S.B."/>
            <person name="Dewar J."/>
            <person name="Goldberg J."/>
            <person name="Griggs A."/>
            <person name="Gujja S."/>
            <person name="Hansen M."/>
            <person name="Howarth C."/>
            <person name="Imamovic A."/>
            <person name="Larimer J."/>
            <person name="McCowan C."/>
            <person name="Murphy C."/>
            <person name="Pearson M."/>
            <person name="Priest M."/>
            <person name="Roberts A."/>
            <person name="Saif S."/>
            <person name="Shea T."/>
            <person name="Sykes S."/>
            <person name="Wortman J."/>
            <person name="Nusbaum C."/>
            <person name="Birren B."/>
        </authorList>
    </citation>
    <scope>NUCLEOTIDE SEQUENCE [LARGE SCALE GENOMIC DNA]</scope>
    <source>
        <strain evidence="1 2">CIP 110306</strain>
    </source>
</reference>
<keyword evidence="2" id="KW-1185">Reference proteome</keyword>
<evidence type="ECO:0000313" key="2">
    <source>
        <dbReference type="Proteomes" id="UP000014523"/>
    </source>
</evidence>
<dbReference type="EMBL" id="ATGG01000050">
    <property type="protein sequence ID" value="EPF72087.1"/>
    <property type="molecule type" value="Genomic_DNA"/>
</dbReference>
<dbReference type="AlphaFoldDB" id="A0A829HD41"/>
<comment type="caution">
    <text evidence="1">The sequence shown here is derived from an EMBL/GenBank/DDBJ whole genome shotgun (WGS) entry which is preliminary data.</text>
</comment>
<evidence type="ECO:0000313" key="1">
    <source>
        <dbReference type="EMBL" id="EPF72087.1"/>
    </source>
</evidence>
<organism evidence="1 2">
    <name type="scientific">Acinetobacter gyllenbergii CIP 110306 = MTCC 11365</name>
    <dbReference type="NCBI Taxonomy" id="1217657"/>
    <lineage>
        <taxon>Bacteria</taxon>
        <taxon>Pseudomonadati</taxon>
        <taxon>Pseudomonadota</taxon>
        <taxon>Gammaproteobacteria</taxon>
        <taxon>Moraxellales</taxon>
        <taxon>Moraxellaceae</taxon>
        <taxon>Acinetobacter</taxon>
    </lineage>
</organism>
<name>A0A829HD41_9GAMM</name>
<proteinExistence type="predicted"/>
<gene>
    <name evidence="1" type="ORF">F957_03799</name>
</gene>
<protein>
    <submittedName>
        <fullName evidence="1">Uncharacterized protein</fullName>
    </submittedName>
</protein>
<accession>A0A829HD41</accession>
<sequence length="180" mass="20587">MYLLFFLKSFFEMFIMNKIFLLSLCLILVACSPFKKDESAIGGFTKNGFENFKIGDQAQNLKEVEDSRIGDCFIAKDTRNDDVEFQIMNNKISIISSMDNTRASYNGIKIGDSEQKIYEKYSKKDLDKRKNPYGDPKKDYSLIDWDDNTKKMGTRYDIESGHIVGIKVGDSNLTLMEGCA</sequence>